<evidence type="ECO:0000259" key="17">
    <source>
        <dbReference type="PROSITE" id="PS50200"/>
    </source>
</evidence>
<feature type="compositionally biased region" description="Basic and acidic residues" evidence="15">
    <location>
        <begin position="1215"/>
        <end position="1227"/>
    </location>
</feature>
<dbReference type="GO" id="GO:0051015">
    <property type="term" value="F:actin filament binding"/>
    <property type="evidence" value="ECO:0007669"/>
    <property type="project" value="TreeGrafter"/>
</dbReference>
<keyword evidence="9 14" id="KW-0067">ATP-binding</keyword>
<keyword evidence="8" id="KW-0862">Zinc</keyword>
<dbReference type="FunFam" id="1.20.58.530:FF:000005">
    <property type="entry name" value="unconventional myosin-IXa isoform X1"/>
    <property type="match status" value="1"/>
</dbReference>
<feature type="region of interest" description="Disordered" evidence="15">
    <location>
        <begin position="96"/>
        <end position="116"/>
    </location>
</feature>
<evidence type="ECO:0000256" key="8">
    <source>
        <dbReference type="ARBA" id="ARBA00022833"/>
    </source>
</evidence>
<gene>
    <name evidence="20" type="ORF">RRG08_046765</name>
</gene>
<dbReference type="GO" id="GO:0008270">
    <property type="term" value="F:zinc ion binding"/>
    <property type="evidence" value="ECO:0007669"/>
    <property type="project" value="UniProtKB-KW"/>
</dbReference>
<evidence type="ECO:0000256" key="4">
    <source>
        <dbReference type="ARBA" id="ARBA00022723"/>
    </source>
</evidence>
<dbReference type="InterPro" id="IPR001609">
    <property type="entry name" value="Myosin_head_motor_dom-like"/>
</dbReference>
<dbReference type="Gene3D" id="3.30.60.20">
    <property type="match status" value="1"/>
</dbReference>
<feature type="compositionally biased region" description="Polar residues" evidence="15">
    <location>
        <begin position="1563"/>
        <end position="1576"/>
    </location>
</feature>
<feature type="compositionally biased region" description="Basic residues" evidence="15">
    <location>
        <begin position="1480"/>
        <end position="1489"/>
    </location>
</feature>
<feature type="compositionally biased region" description="Polar residues" evidence="15">
    <location>
        <begin position="1426"/>
        <end position="1435"/>
    </location>
</feature>
<comment type="subcellular location">
    <subcellularLocation>
        <location evidence="1">Cytoplasm</location>
    </subcellularLocation>
</comment>
<dbReference type="PROSITE" id="PS50200">
    <property type="entry name" value="RA"/>
    <property type="match status" value="1"/>
</dbReference>
<dbReference type="InterPro" id="IPR046987">
    <property type="entry name" value="Myo9"/>
</dbReference>
<keyword evidence="21" id="KW-1185">Reference proteome</keyword>
<feature type="domain" description="Myosin motor" evidence="19">
    <location>
        <begin position="250"/>
        <end position="1024"/>
    </location>
</feature>
<dbReference type="EMBL" id="JAWDGP010003248">
    <property type="protein sequence ID" value="KAK3776098.1"/>
    <property type="molecule type" value="Genomic_DNA"/>
</dbReference>
<dbReference type="Pfam" id="PF00130">
    <property type="entry name" value="C1_1"/>
    <property type="match status" value="1"/>
</dbReference>
<evidence type="ECO:0000256" key="12">
    <source>
        <dbReference type="ARBA" id="ARBA00023175"/>
    </source>
</evidence>
<dbReference type="CDD" id="cd01385">
    <property type="entry name" value="MYSc_Myo9"/>
    <property type="match status" value="1"/>
</dbReference>
<feature type="compositionally biased region" description="Polar residues" evidence="15">
    <location>
        <begin position="1462"/>
        <end position="1471"/>
    </location>
</feature>
<dbReference type="Gene3D" id="1.10.555.10">
    <property type="entry name" value="Rho GTPase activation protein"/>
    <property type="match status" value="1"/>
</dbReference>
<dbReference type="InterPro" id="IPR046349">
    <property type="entry name" value="C1-like_sf"/>
</dbReference>
<dbReference type="GO" id="GO:0005096">
    <property type="term" value="F:GTPase activator activity"/>
    <property type="evidence" value="ECO:0007669"/>
    <property type="project" value="InterPro"/>
</dbReference>
<dbReference type="SMART" id="SM00242">
    <property type="entry name" value="MYSc"/>
    <property type="match status" value="1"/>
</dbReference>
<dbReference type="Pfam" id="PF00620">
    <property type="entry name" value="RhoGAP"/>
    <property type="match status" value="1"/>
</dbReference>
<dbReference type="SUPFAM" id="SSF48350">
    <property type="entry name" value="GTPase activation domain, GAP"/>
    <property type="match status" value="1"/>
</dbReference>
<keyword evidence="10" id="KW-0175">Coiled coil</keyword>
<dbReference type="InterPro" id="IPR036023">
    <property type="entry name" value="MYSc_Myo9"/>
</dbReference>
<evidence type="ECO:0008006" key="22">
    <source>
        <dbReference type="Google" id="ProtNLM"/>
    </source>
</evidence>
<dbReference type="CDD" id="cd20818">
    <property type="entry name" value="C1_Myosin-IX"/>
    <property type="match status" value="1"/>
</dbReference>
<dbReference type="PROSITE" id="PS50238">
    <property type="entry name" value="RHOGAP"/>
    <property type="match status" value="1"/>
</dbReference>
<evidence type="ECO:0000259" key="19">
    <source>
        <dbReference type="PROSITE" id="PS51456"/>
    </source>
</evidence>
<feature type="binding site" evidence="14">
    <location>
        <begin position="343"/>
        <end position="350"/>
    </location>
    <ligand>
        <name>ATP</name>
        <dbReference type="ChEBI" id="CHEBI:30616"/>
    </ligand>
</feature>
<feature type="region of interest" description="Disordered" evidence="15">
    <location>
        <begin position="1153"/>
        <end position="1174"/>
    </location>
</feature>
<feature type="compositionally biased region" description="Polar residues" evidence="15">
    <location>
        <begin position="1962"/>
        <end position="1979"/>
    </location>
</feature>
<dbReference type="SMART" id="SM00015">
    <property type="entry name" value="IQ"/>
    <property type="match status" value="3"/>
</dbReference>
<dbReference type="PROSITE" id="PS00479">
    <property type="entry name" value="ZF_DAG_PE_1"/>
    <property type="match status" value="1"/>
</dbReference>
<feature type="compositionally biased region" description="Low complexity" evidence="15">
    <location>
        <begin position="1366"/>
        <end position="1383"/>
    </location>
</feature>
<dbReference type="PROSITE" id="PS50096">
    <property type="entry name" value="IQ"/>
    <property type="match status" value="2"/>
</dbReference>
<dbReference type="Gene3D" id="6.20.240.20">
    <property type="match status" value="1"/>
</dbReference>
<dbReference type="GO" id="GO:0005524">
    <property type="term" value="F:ATP binding"/>
    <property type="evidence" value="ECO:0007669"/>
    <property type="project" value="UniProtKB-UniRule"/>
</dbReference>
<dbReference type="InterPro" id="IPR036961">
    <property type="entry name" value="Kinesin_motor_dom_sf"/>
</dbReference>
<dbReference type="Pfam" id="PF00788">
    <property type="entry name" value="RA"/>
    <property type="match status" value="1"/>
</dbReference>
<dbReference type="SUPFAM" id="SSF52540">
    <property type="entry name" value="P-loop containing nucleoside triphosphate hydrolases"/>
    <property type="match status" value="2"/>
</dbReference>
<evidence type="ECO:0000259" key="16">
    <source>
        <dbReference type="PROSITE" id="PS50081"/>
    </source>
</evidence>
<dbReference type="PROSITE" id="PS50081">
    <property type="entry name" value="ZF_DAG_PE_2"/>
    <property type="match status" value="1"/>
</dbReference>
<dbReference type="Gene3D" id="1.20.58.530">
    <property type="match status" value="1"/>
</dbReference>
<dbReference type="Proteomes" id="UP001283361">
    <property type="component" value="Unassembled WGS sequence"/>
</dbReference>
<dbReference type="PROSITE" id="PS51456">
    <property type="entry name" value="MYOSIN_MOTOR"/>
    <property type="match status" value="1"/>
</dbReference>
<feature type="region of interest" description="Disordered" evidence="15">
    <location>
        <begin position="1206"/>
        <end position="1510"/>
    </location>
</feature>
<evidence type="ECO:0000259" key="18">
    <source>
        <dbReference type="PROSITE" id="PS50238"/>
    </source>
</evidence>
<feature type="region of interest" description="Disordered" evidence="15">
    <location>
        <begin position="811"/>
        <end position="831"/>
    </location>
</feature>
<keyword evidence="6 14" id="KW-0547">Nucleotide-binding</keyword>
<dbReference type="InterPro" id="IPR000048">
    <property type="entry name" value="IQ_motif_EF-hand-BS"/>
</dbReference>
<dbReference type="SMART" id="SM00324">
    <property type="entry name" value="RhoGAP"/>
    <property type="match status" value="1"/>
</dbReference>
<sequence>MHCAALIDFLATPSAHMCAAALGARRRPVGWPAREHDTGPGCQLESGARQLLQNMNNSSGSRYEYKPSNVQQLRRRLSEDTSDTSCIRVYTGSLGGSSNAGEENCSDSSGHGSGTPTIEVVTVEAEKSMSAEDVVAFVCRKLRLGIGPGNDAKRDFELAEVFSSGGQLCKERRLDATESPVALQRLWPRVISSSGMPSEGSGSTGQFDGYRFYLRRRDPELPVGGWVVRSDQSAVDSFLTSFLSTPMDGKEFPDLCSLPDLNEHTLLHNLKSRFNQKNIYTYVGSILIAVNPFKFFPIYNPKYVSMYQNTPLGELPPHIFAVADAAYHSMLREKKNQCIVISGESGSGKTESTNLLLHHLTALSHKGLHGSGVEQTILGAGPVLEAFGNAKTVHNNNSSRFGKFIQVNYKQNGMVHGAIVEKYLLEKSRIVFQAREERNYHVFYYLLAGSTDREREALHLLQADRYIYLSQSSCYKVDGVDEQHEFARLKQSMEMVGFSPETQKKIFSVLSAVLHLGNVEFKKKGDNYHDESVLVKNMETIKTISELLKVKENFVLEALTQKKTKAKNEIFVITYKMGEANATRDAMAKCIYGALFDWIVLKVNQALLAKKHDSEHEGDSIGVLDIFGFEDFGRNSFEQFCINYANEHLQYYFNQHIFKFEQEEYQREGIHWENIEFIDNTGSLELFSKRPSGLFYLLDEECNFPAATNETLLSKFTHNHKNNDHYEVPQLREGAFSITHYAGKVKYFVKDFREKNLDLVRPEIVATLKKSSLAFVRELMGLDPVAVLRWSVVRAFFRCFFAFKNAGERYRKNGGKESQSRRRQRQGSDPSVQENLLKFYHVAATASVLLRIQKNKSFKPKPRPSLNFRDIKALKAISNRMTPGNARGAGKKQQPPTVGAQFQWSLSRLMTALNKANPYFIRCIKSNKEKSPCVFDEELVMRQLRYTGMLATVKIRQSGYNYRLLFEEFTQLYKILLPRQETHTKEDIKAFLESMGLQKENYQIGISKIFLRESEKMRLDEALHSAIMTRVITIQRWTKTCLLRQSFLRLRESTIIIQKSIRQFLAQQHFHELQLLHLQHTAAIMIQSHIRCYLVRKGFTSQRAAAVFIQSYIRAVLTRRKFFNLRNEYRAAKAREEELQRLKAEEIERERLRKEAEEQEIQRQRSESERLEREEAEQRAKELAEIAARERQVEVVFYEPIPSDLRRGLGNGGRAETRERAGLKEDYQSTASDEGVLLKAASSSEELEDKEFIIGRPRRDSDASSGILEDSETEVPASKPAQDIRAESPTSGRPRSADFLSTSDDGKPEMRKPSRVSELAKTFQTPERDEVDGKVIVVRRGSQRWKQHKATAPLAKQESFSDWELSPTSPELASSPPSSSNKPRPAPLVLPEGVTPLSEEQKRSLEEVIFRRAEGSAGEHHDRTGSAESADSMANLSGHLSPLNKARSKIKNWVGERKGQQHTHSQSIQSFPPSPARAFKFFKHKSTRKKNNDSEEESEETQPSHLKRPIESIGVSVLPQITLPSVPLPPYGKEGGLVSNEAFKPSQFNRARRNKKPRNANATDNKSGSQTQSRSNMKVARSTEWQYAENLVITNVLELRYLDEFISQKQRELYGESGNRRYTIFDRIFKGALEKFRKDLKTLIALEAAVSKVPSNMIIKVTSEANKWKGKEFNCHRFQPIQFNIPTFCEVCGVIIWIMDKSYVCTECKIASHKKCLSKLKTPCSGIADGKSRHPTQLFKVELSLLVGGNQKIPSICERLMSTIERTGLYVEGIYRKSGAAPKLRDLTAALEADAENVDLEEYHVHVLTNILKQFLRDLPEPLLTHTLHDDFIRCTEIRDEREMVKSIFDVIKKLPKPNFDLFERLVFHLVTVTRHSDSNKMSPNALAVVFAPVLLGTNKKLQAQDAIAMVPQQILCIETVLKEELRTVKAKLDDIDTLESAEKKTGDRLDAVRASLRSARQKSPQLSPVKQMSLPRQNTVEEDEEEESVLGEDEEELEDDVEDGEDGELAAEARALTRHLKSIHKEKHQLTYKLPMLETRQASSDEDMLSGDEVDSGSVLGRNEEYAVNFDLPVMRPSLPQLNKHRISGPAGRKLPHQFAKKVETARQTSTAEFEDTSEACLPEPIPTIEVCLKRHGQTHMAGSDVYADTMTVESSYVTVPGVLNLSGGDDDEIMV</sequence>
<keyword evidence="5" id="KW-0677">Repeat</keyword>
<feature type="domain" description="Phorbol-ester/DAG-type" evidence="16">
    <location>
        <begin position="1675"/>
        <end position="1724"/>
    </location>
</feature>
<feature type="region of interest" description="Disordered" evidence="15">
    <location>
        <begin position="1958"/>
        <end position="2006"/>
    </location>
</feature>
<dbReference type="PRINTS" id="PR00193">
    <property type="entry name" value="MYOSINHEAVY"/>
</dbReference>
<evidence type="ECO:0000256" key="5">
    <source>
        <dbReference type="ARBA" id="ARBA00022737"/>
    </source>
</evidence>
<proteinExistence type="inferred from homology"/>
<evidence type="ECO:0000256" key="11">
    <source>
        <dbReference type="ARBA" id="ARBA00023123"/>
    </source>
</evidence>
<organism evidence="20 21">
    <name type="scientific">Elysia crispata</name>
    <name type="common">lettuce slug</name>
    <dbReference type="NCBI Taxonomy" id="231223"/>
    <lineage>
        <taxon>Eukaryota</taxon>
        <taxon>Metazoa</taxon>
        <taxon>Spiralia</taxon>
        <taxon>Lophotrochozoa</taxon>
        <taxon>Mollusca</taxon>
        <taxon>Gastropoda</taxon>
        <taxon>Heterobranchia</taxon>
        <taxon>Euthyneura</taxon>
        <taxon>Panpulmonata</taxon>
        <taxon>Sacoglossa</taxon>
        <taxon>Placobranchoidea</taxon>
        <taxon>Plakobranchidae</taxon>
        <taxon>Elysia</taxon>
    </lineage>
</organism>
<dbReference type="GO" id="GO:0035556">
    <property type="term" value="P:intracellular signal transduction"/>
    <property type="evidence" value="ECO:0007669"/>
    <property type="project" value="InterPro"/>
</dbReference>
<evidence type="ECO:0000256" key="15">
    <source>
        <dbReference type="SAM" id="MobiDB-lite"/>
    </source>
</evidence>
<dbReference type="InterPro" id="IPR000198">
    <property type="entry name" value="RhoGAP_dom"/>
</dbReference>
<dbReference type="InterPro" id="IPR008936">
    <property type="entry name" value="Rho_GTPase_activation_prot"/>
</dbReference>
<dbReference type="Pfam" id="PF00063">
    <property type="entry name" value="Myosin_head"/>
    <property type="match status" value="2"/>
</dbReference>
<evidence type="ECO:0000256" key="3">
    <source>
        <dbReference type="ARBA" id="ARBA00022490"/>
    </source>
</evidence>
<dbReference type="FunFam" id="3.40.850.10:FF:000008">
    <property type="entry name" value="Putative unconventional myosin-IXa"/>
    <property type="match status" value="1"/>
</dbReference>
<keyword evidence="7" id="KW-0863">Zinc-finger</keyword>
<keyword evidence="3" id="KW-0963">Cytoplasm</keyword>
<dbReference type="PANTHER" id="PTHR46184:SF5">
    <property type="entry name" value="UNCONVENTIONAL MYOSIN-IXA-LIKE"/>
    <property type="match status" value="1"/>
</dbReference>
<feature type="region of interest" description="Actin-binding" evidence="14">
    <location>
        <begin position="906"/>
        <end position="928"/>
    </location>
</feature>
<feature type="compositionally biased region" description="Polar residues" evidence="15">
    <location>
        <begin position="1288"/>
        <end position="1303"/>
    </location>
</feature>
<dbReference type="Gene3D" id="1.10.10.820">
    <property type="match status" value="1"/>
</dbReference>
<feature type="compositionally biased region" description="Basic and acidic residues" evidence="15">
    <location>
        <begin position="811"/>
        <end position="820"/>
    </location>
</feature>
<evidence type="ECO:0000256" key="6">
    <source>
        <dbReference type="ARBA" id="ARBA00022741"/>
    </source>
</evidence>
<dbReference type="PANTHER" id="PTHR46184">
    <property type="entry name" value="UNCONVENTIONAL MYOSIN-IXB-LIKE PROTEIN"/>
    <property type="match status" value="1"/>
</dbReference>
<dbReference type="GO" id="GO:0005737">
    <property type="term" value="C:cytoplasm"/>
    <property type="evidence" value="ECO:0007669"/>
    <property type="project" value="UniProtKB-SubCell"/>
</dbReference>
<feature type="compositionally biased region" description="Basic and acidic residues" evidence="15">
    <location>
        <begin position="1399"/>
        <end position="1425"/>
    </location>
</feature>
<comment type="similarity">
    <text evidence="2 14">Belongs to the TRAFAC class myosin-kinesin ATPase superfamily. Myosin family.</text>
</comment>
<feature type="region of interest" description="Disordered" evidence="15">
    <location>
        <begin position="1537"/>
        <end position="1578"/>
    </location>
</feature>
<evidence type="ECO:0000256" key="13">
    <source>
        <dbReference type="ARBA" id="ARBA00023203"/>
    </source>
</evidence>
<evidence type="ECO:0000256" key="1">
    <source>
        <dbReference type="ARBA" id="ARBA00004496"/>
    </source>
</evidence>
<keyword evidence="12 14" id="KW-0505">Motor protein</keyword>
<evidence type="ECO:0000256" key="7">
    <source>
        <dbReference type="ARBA" id="ARBA00022771"/>
    </source>
</evidence>
<comment type="caution">
    <text evidence="20">The sequence shown here is derived from an EMBL/GenBank/DDBJ whole genome shotgun (WGS) entry which is preliminary data.</text>
</comment>
<evidence type="ECO:0000313" key="21">
    <source>
        <dbReference type="Proteomes" id="UP001283361"/>
    </source>
</evidence>
<dbReference type="GO" id="GO:0005884">
    <property type="term" value="C:actin filament"/>
    <property type="evidence" value="ECO:0007669"/>
    <property type="project" value="TreeGrafter"/>
</dbReference>
<dbReference type="SUPFAM" id="SSF57889">
    <property type="entry name" value="Cysteine-rich domain"/>
    <property type="match status" value="1"/>
</dbReference>
<dbReference type="SMART" id="SM00109">
    <property type="entry name" value="C1"/>
    <property type="match status" value="1"/>
</dbReference>
<evidence type="ECO:0000313" key="20">
    <source>
        <dbReference type="EMBL" id="KAK3776098.1"/>
    </source>
</evidence>
<evidence type="ECO:0000256" key="9">
    <source>
        <dbReference type="ARBA" id="ARBA00022840"/>
    </source>
</evidence>
<dbReference type="FunFam" id="3.40.850.10:FF:000013">
    <property type="entry name" value="unconventional myosin-IXa isoform X1"/>
    <property type="match status" value="1"/>
</dbReference>
<dbReference type="Gene3D" id="1.20.120.720">
    <property type="entry name" value="Myosin VI head, motor domain, U50 subdomain"/>
    <property type="match status" value="1"/>
</dbReference>
<accession>A0AAE1DNN7</accession>
<dbReference type="Gene3D" id="1.20.5.190">
    <property type="match status" value="2"/>
</dbReference>
<keyword evidence="4" id="KW-0479">Metal-binding</keyword>
<dbReference type="InterPro" id="IPR027417">
    <property type="entry name" value="P-loop_NTPase"/>
</dbReference>
<keyword evidence="13 14" id="KW-0009">Actin-binding</keyword>
<dbReference type="InterPro" id="IPR002219">
    <property type="entry name" value="PKC_DAG/PE"/>
</dbReference>
<keyword evidence="11 14" id="KW-0518">Myosin</keyword>
<feature type="domain" description="Rho-GAP" evidence="18">
    <location>
        <begin position="1741"/>
        <end position="1929"/>
    </location>
</feature>
<dbReference type="FunFam" id="1.10.10.820:FF:000001">
    <property type="entry name" value="Myosin heavy chain"/>
    <property type="match status" value="1"/>
</dbReference>
<evidence type="ECO:0000256" key="14">
    <source>
        <dbReference type="PROSITE-ProRule" id="PRU00782"/>
    </source>
</evidence>
<dbReference type="GO" id="GO:0000146">
    <property type="term" value="F:microfilament motor activity"/>
    <property type="evidence" value="ECO:0007669"/>
    <property type="project" value="InterPro"/>
</dbReference>
<dbReference type="SMART" id="SM00314">
    <property type="entry name" value="RA"/>
    <property type="match status" value="1"/>
</dbReference>
<evidence type="ECO:0000256" key="10">
    <source>
        <dbReference type="ARBA" id="ARBA00023054"/>
    </source>
</evidence>
<feature type="compositionally biased region" description="Acidic residues" evidence="15">
    <location>
        <begin position="1981"/>
        <end position="2006"/>
    </location>
</feature>
<feature type="compositionally biased region" description="Basic and acidic residues" evidence="15">
    <location>
        <begin position="1250"/>
        <end position="1262"/>
    </location>
</feature>
<protein>
    <recommendedName>
        <fullName evidence="22">Unconventional myosin-IXb</fullName>
    </recommendedName>
</protein>
<reference evidence="20" key="1">
    <citation type="journal article" date="2023" name="G3 (Bethesda)">
        <title>A reference genome for the long-term kleptoplast-retaining sea slug Elysia crispata morphotype clarki.</title>
        <authorList>
            <person name="Eastman K.E."/>
            <person name="Pendleton A.L."/>
            <person name="Shaikh M.A."/>
            <person name="Suttiyut T."/>
            <person name="Ogas R."/>
            <person name="Tomko P."/>
            <person name="Gavelis G."/>
            <person name="Widhalm J.R."/>
            <person name="Wisecaver J.H."/>
        </authorList>
    </citation>
    <scope>NUCLEOTIDE SEQUENCE</scope>
    <source>
        <strain evidence="20">ECLA1</strain>
    </source>
</reference>
<dbReference type="Gene3D" id="3.40.850.10">
    <property type="entry name" value="Kinesin motor domain"/>
    <property type="match status" value="2"/>
</dbReference>
<dbReference type="Pfam" id="PF00612">
    <property type="entry name" value="IQ"/>
    <property type="match status" value="3"/>
</dbReference>
<dbReference type="GO" id="GO:0016459">
    <property type="term" value="C:myosin complex"/>
    <property type="evidence" value="ECO:0007669"/>
    <property type="project" value="UniProtKB-KW"/>
</dbReference>
<feature type="domain" description="Ras-associating" evidence="17">
    <location>
        <begin position="83"/>
        <end position="219"/>
    </location>
</feature>
<dbReference type="InterPro" id="IPR000159">
    <property type="entry name" value="RA_dom"/>
</dbReference>
<name>A0AAE1DNN7_9GAST</name>
<evidence type="ECO:0000256" key="2">
    <source>
        <dbReference type="ARBA" id="ARBA00008314"/>
    </source>
</evidence>